<dbReference type="GO" id="GO:0016491">
    <property type="term" value="F:oxidoreductase activity"/>
    <property type="evidence" value="ECO:0007669"/>
    <property type="project" value="UniProtKB-KW"/>
</dbReference>
<comment type="caution">
    <text evidence="3">The sequence shown here is derived from an EMBL/GenBank/DDBJ whole genome shotgun (WGS) entry which is preliminary data.</text>
</comment>
<dbReference type="AlphaFoldDB" id="A0A2W2B8Y9"/>
<dbReference type="InterPro" id="IPR051691">
    <property type="entry name" value="Metab_Enz_Cyan_OpOx_G3PDH"/>
</dbReference>
<dbReference type="EMBL" id="QKVK01000005">
    <property type="protein sequence ID" value="PZF76548.1"/>
    <property type="molecule type" value="Genomic_DNA"/>
</dbReference>
<name>A0A2W2B8Y9_9HYPH</name>
<dbReference type="InterPro" id="IPR023753">
    <property type="entry name" value="FAD/NAD-binding_dom"/>
</dbReference>
<evidence type="ECO:0000256" key="1">
    <source>
        <dbReference type="ARBA" id="ARBA00023002"/>
    </source>
</evidence>
<keyword evidence="4" id="KW-1185">Reference proteome</keyword>
<dbReference type="PRINTS" id="PR00469">
    <property type="entry name" value="PNDRDTASEII"/>
</dbReference>
<dbReference type="Pfam" id="PF07992">
    <property type="entry name" value="Pyr_redox_2"/>
    <property type="match status" value="1"/>
</dbReference>
<protein>
    <submittedName>
        <fullName evidence="3">Pyridine nucleotide-disulfide oxidoreductase</fullName>
    </submittedName>
</protein>
<gene>
    <name evidence="3" type="ORF">DK847_12130</name>
</gene>
<dbReference type="PANTHER" id="PTHR42949:SF3">
    <property type="entry name" value="ANAEROBIC GLYCEROL-3-PHOSPHATE DEHYDROGENASE SUBUNIT B"/>
    <property type="match status" value="1"/>
</dbReference>
<evidence type="ECO:0000313" key="4">
    <source>
        <dbReference type="Proteomes" id="UP000248795"/>
    </source>
</evidence>
<sequence length="298" mass="32299">MSRPCSGRRPMERRDVVIIGGGPAGLSAGRRFSELGIAATVLEREQQAGGIPRHCGHLGFGWQSHRRIWTGPRFAQQLRADSEKLDLRTGHTVLGIDGDILRVQNAQGIHDMSAGRILLATGTRESPRAPRFVGGARPRGVMTTGALQANVYLQNFKPFERPVIIGSELVAFSAILTCRHFGIRPVAMIEAQDSISAPRTGDLVARLLYGVPVWTKTKLVAIEGRAQVEAVEIEREGRHERVACDGVIFTGQWVPEAALLVNRPKVTLAGNVHGALKTSGACWREGRAIAEKMAGELA</sequence>
<reference evidence="4" key="1">
    <citation type="submission" date="2018-06" db="EMBL/GenBank/DDBJ databases">
        <title>Aestuariibacter litoralis strain KCTC 52945T.</title>
        <authorList>
            <person name="Li X."/>
            <person name="Salam N."/>
            <person name="Li J.-L."/>
            <person name="Chen Y.-M."/>
            <person name="Yang Z.-W."/>
            <person name="Zhang L.-Y."/>
            <person name="Han M.-X."/>
            <person name="Xiao M."/>
            <person name="Li W.-J."/>
        </authorList>
    </citation>
    <scope>NUCLEOTIDE SEQUENCE [LARGE SCALE GENOMIC DNA]</scope>
    <source>
        <strain evidence="4">KCTC 52945</strain>
    </source>
</reference>
<dbReference type="InterPro" id="IPR036188">
    <property type="entry name" value="FAD/NAD-bd_sf"/>
</dbReference>
<proteinExistence type="predicted"/>
<dbReference type="Proteomes" id="UP000248795">
    <property type="component" value="Unassembled WGS sequence"/>
</dbReference>
<evidence type="ECO:0000259" key="2">
    <source>
        <dbReference type="Pfam" id="PF07992"/>
    </source>
</evidence>
<dbReference type="PANTHER" id="PTHR42949">
    <property type="entry name" value="ANAEROBIC GLYCEROL-3-PHOSPHATE DEHYDROGENASE SUBUNIT B"/>
    <property type="match status" value="1"/>
</dbReference>
<dbReference type="SUPFAM" id="SSF51905">
    <property type="entry name" value="FAD/NAD(P)-binding domain"/>
    <property type="match status" value="1"/>
</dbReference>
<feature type="domain" description="FAD/NAD(P)-binding" evidence="2">
    <location>
        <begin position="15"/>
        <end position="249"/>
    </location>
</feature>
<evidence type="ECO:0000313" key="3">
    <source>
        <dbReference type="EMBL" id="PZF76548.1"/>
    </source>
</evidence>
<accession>A0A2W2B8Y9</accession>
<organism evidence="3 4">
    <name type="scientific">Aestuariivirga litoralis</name>
    <dbReference type="NCBI Taxonomy" id="2650924"/>
    <lineage>
        <taxon>Bacteria</taxon>
        <taxon>Pseudomonadati</taxon>
        <taxon>Pseudomonadota</taxon>
        <taxon>Alphaproteobacteria</taxon>
        <taxon>Hyphomicrobiales</taxon>
        <taxon>Aestuariivirgaceae</taxon>
        <taxon>Aestuariivirga</taxon>
    </lineage>
</organism>
<keyword evidence="1" id="KW-0560">Oxidoreductase</keyword>
<dbReference type="Gene3D" id="3.50.50.60">
    <property type="entry name" value="FAD/NAD(P)-binding domain"/>
    <property type="match status" value="2"/>
</dbReference>